<proteinExistence type="predicted"/>
<gene>
    <name evidence="3" type="ORF">P280DRAFT_460729</name>
</gene>
<dbReference type="Pfam" id="PF00248">
    <property type="entry name" value="Aldo_ket_red"/>
    <property type="match status" value="1"/>
</dbReference>
<dbReference type="SUPFAM" id="SSF51430">
    <property type="entry name" value="NAD(P)-linked oxidoreductase"/>
    <property type="match status" value="1"/>
</dbReference>
<dbReference type="GO" id="GO:0016491">
    <property type="term" value="F:oxidoreductase activity"/>
    <property type="evidence" value="ECO:0007669"/>
    <property type="project" value="UniProtKB-KW"/>
</dbReference>
<organism evidence="3 4">
    <name type="scientific">Massarina eburnea CBS 473.64</name>
    <dbReference type="NCBI Taxonomy" id="1395130"/>
    <lineage>
        <taxon>Eukaryota</taxon>
        <taxon>Fungi</taxon>
        <taxon>Dikarya</taxon>
        <taxon>Ascomycota</taxon>
        <taxon>Pezizomycotina</taxon>
        <taxon>Dothideomycetes</taxon>
        <taxon>Pleosporomycetidae</taxon>
        <taxon>Pleosporales</taxon>
        <taxon>Massarineae</taxon>
        <taxon>Massarinaceae</taxon>
        <taxon>Massarina</taxon>
    </lineage>
</organism>
<feature type="domain" description="NADP-dependent oxidoreductase" evidence="2">
    <location>
        <begin position="17"/>
        <end position="314"/>
    </location>
</feature>
<reference evidence="3" key="1">
    <citation type="journal article" date="2020" name="Stud. Mycol.">
        <title>101 Dothideomycetes genomes: a test case for predicting lifestyles and emergence of pathogens.</title>
        <authorList>
            <person name="Haridas S."/>
            <person name="Albert R."/>
            <person name="Binder M."/>
            <person name="Bloem J."/>
            <person name="Labutti K."/>
            <person name="Salamov A."/>
            <person name="Andreopoulos B."/>
            <person name="Baker S."/>
            <person name="Barry K."/>
            <person name="Bills G."/>
            <person name="Bluhm B."/>
            <person name="Cannon C."/>
            <person name="Castanera R."/>
            <person name="Culley D."/>
            <person name="Daum C."/>
            <person name="Ezra D."/>
            <person name="Gonzalez J."/>
            <person name="Henrissat B."/>
            <person name="Kuo A."/>
            <person name="Liang C."/>
            <person name="Lipzen A."/>
            <person name="Lutzoni F."/>
            <person name="Magnuson J."/>
            <person name="Mondo S."/>
            <person name="Nolan M."/>
            <person name="Ohm R."/>
            <person name="Pangilinan J."/>
            <person name="Park H.-J."/>
            <person name="Ramirez L."/>
            <person name="Alfaro M."/>
            <person name="Sun H."/>
            <person name="Tritt A."/>
            <person name="Yoshinaga Y."/>
            <person name="Zwiers L.-H."/>
            <person name="Turgeon B."/>
            <person name="Goodwin S."/>
            <person name="Spatafora J."/>
            <person name="Crous P."/>
            <person name="Grigoriev I."/>
        </authorList>
    </citation>
    <scope>NUCLEOTIDE SEQUENCE</scope>
    <source>
        <strain evidence="3">CBS 473.64</strain>
    </source>
</reference>
<dbReference type="OrthoDB" id="37537at2759"/>
<dbReference type="GO" id="GO:0005737">
    <property type="term" value="C:cytoplasm"/>
    <property type="evidence" value="ECO:0007669"/>
    <property type="project" value="TreeGrafter"/>
</dbReference>
<name>A0A6A6RKW0_9PLEO</name>
<dbReference type="Proteomes" id="UP000799753">
    <property type="component" value="Unassembled WGS sequence"/>
</dbReference>
<dbReference type="PANTHER" id="PTHR43625">
    <property type="entry name" value="AFLATOXIN B1 ALDEHYDE REDUCTASE"/>
    <property type="match status" value="1"/>
</dbReference>
<dbReference type="PANTHER" id="PTHR43625:SF40">
    <property type="entry name" value="ALDO-KETO REDUCTASE YAKC [NADP(+)]"/>
    <property type="match status" value="1"/>
</dbReference>
<dbReference type="AlphaFoldDB" id="A0A6A6RKW0"/>
<evidence type="ECO:0000256" key="1">
    <source>
        <dbReference type="ARBA" id="ARBA00023002"/>
    </source>
</evidence>
<dbReference type="InterPro" id="IPR050791">
    <property type="entry name" value="Aldo-Keto_reductase"/>
</dbReference>
<evidence type="ECO:0000313" key="3">
    <source>
        <dbReference type="EMBL" id="KAF2635980.1"/>
    </source>
</evidence>
<dbReference type="InterPro" id="IPR023210">
    <property type="entry name" value="NADP_OxRdtase_dom"/>
</dbReference>
<accession>A0A6A6RKW0</accession>
<dbReference type="InterPro" id="IPR036812">
    <property type="entry name" value="NAD(P)_OxRdtase_dom_sf"/>
</dbReference>
<keyword evidence="4" id="KW-1185">Reference proteome</keyword>
<evidence type="ECO:0000313" key="4">
    <source>
        <dbReference type="Proteomes" id="UP000799753"/>
    </source>
</evidence>
<dbReference type="Gene3D" id="3.20.20.100">
    <property type="entry name" value="NADP-dependent oxidoreductase domain"/>
    <property type="match status" value="1"/>
</dbReference>
<dbReference type="EMBL" id="MU006801">
    <property type="protein sequence ID" value="KAF2635980.1"/>
    <property type="molecule type" value="Genomic_DNA"/>
</dbReference>
<keyword evidence="1" id="KW-0560">Oxidoreductase</keyword>
<sequence length="340" mass="37691">MSLPIALLGKNGPQVPRLGLGLMGLSAAYGATKPDSERLAFLDAAYEMGERNWDSADVYGDSEELLGKWFKLNPEKRNDIFLATKFGNKVNADRTVITVNSSPEYAKQACAKSLERLGLPSVDLYYCHRLDLKTPIEKTVQAMVELKNEGKFKYIGLSEVSSESLRRAHKVHPITAVQIEYSPFAMEIESKQIDLLSTCRELGVAVVAYSPLGRGIFTGTLRSRDDFEAGDFRRHVPRFSEENFPKNLELVDRLNEIAKSKGVTASQLVLAWLMAQGLDIFPIPGTTKLNRLKENIGACSVELSKEEEQKIRKLCEEAGSSGGRYPENMAANLFADTPPL</sequence>
<protein>
    <submittedName>
        <fullName evidence="3">Putative aldo-keto reductase</fullName>
    </submittedName>
</protein>
<evidence type="ECO:0000259" key="2">
    <source>
        <dbReference type="Pfam" id="PF00248"/>
    </source>
</evidence>